<dbReference type="NCBIfam" id="NF001212">
    <property type="entry name" value="PRK00182.1"/>
    <property type="match status" value="1"/>
</dbReference>
<evidence type="ECO:0000313" key="11">
    <source>
        <dbReference type="EMBL" id="AGF72143.1"/>
    </source>
</evidence>
<proteinExistence type="inferred from homology"/>
<keyword evidence="12" id="KW-1185">Reference proteome</keyword>
<dbReference type="GO" id="GO:0033281">
    <property type="term" value="C:TAT protein transport complex"/>
    <property type="evidence" value="ECO:0007669"/>
    <property type="project" value="UniProtKB-UniRule"/>
</dbReference>
<evidence type="ECO:0000256" key="8">
    <source>
        <dbReference type="ARBA" id="ARBA00023136"/>
    </source>
</evidence>
<evidence type="ECO:0000256" key="4">
    <source>
        <dbReference type="ARBA" id="ARBA00022692"/>
    </source>
</evidence>
<feature type="compositionally biased region" description="Low complexity" evidence="10">
    <location>
        <begin position="107"/>
        <end position="119"/>
    </location>
</feature>
<keyword evidence="3 9" id="KW-1003">Cell membrane</keyword>
<comment type="subcellular location">
    <subcellularLocation>
        <location evidence="9">Cell membrane</location>
        <topology evidence="9">Single-pass membrane protein</topology>
    </subcellularLocation>
    <subcellularLocation>
        <location evidence="1">Membrane</location>
        <topology evidence="1">Single-pass membrane protein</topology>
    </subcellularLocation>
</comment>
<organism evidence="11 12">
    <name type="scientific">Corynebacterium halotolerans YIM 70093 = DSM 44683</name>
    <dbReference type="NCBI Taxonomy" id="1121362"/>
    <lineage>
        <taxon>Bacteria</taxon>
        <taxon>Bacillati</taxon>
        <taxon>Actinomycetota</taxon>
        <taxon>Actinomycetes</taxon>
        <taxon>Mycobacteriales</taxon>
        <taxon>Corynebacteriaceae</taxon>
        <taxon>Corynebacterium</taxon>
    </lineage>
</organism>
<name>M1NL68_9CORY</name>
<dbReference type="OrthoDB" id="3267321at2"/>
<dbReference type="InterPro" id="IPR018448">
    <property type="entry name" value="TatB"/>
</dbReference>
<dbReference type="AlphaFoldDB" id="M1NL68"/>
<keyword evidence="5 9" id="KW-0653">Protein transport</keyword>
<dbReference type="RefSeq" id="WP_015400562.1">
    <property type="nucleotide sequence ID" value="NC_020302.1"/>
</dbReference>
<dbReference type="PATRIC" id="fig|1121362.3.peg.1144"/>
<dbReference type="HOGENOM" id="CLU_086034_2_0_11"/>
<gene>
    <name evidence="9" type="primary">tatB</name>
    <name evidence="11" type="ORF">A605_05685</name>
</gene>
<dbReference type="HAMAP" id="MF_00237">
    <property type="entry name" value="TatB"/>
    <property type="match status" value="1"/>
</dbReference>
<dbReference type="NCBIfam" id="TIGR01410">
    <property type="entry name" value="tatB"/>
    <property type="match status" value="1"/>
</dbReference>
<keyword evidence="8 9" id="KW-0472">Membrane</keyword>
<feature type="compositionally biased region" description="Pro residues" evidence="10">
    <location>
        <begin position="120"/>
        <end position="134"/>
    </location>
</feature>
<evidence type="ECO:0000256" key="7">
    <source>
        <dbReference type="ARBA" id="ARBA00023010"/>
    </source>
</evidence>
<evidence type="ECO:0000256" key="1">
    <source>
        <dbReference type="ARBA" id="ARBA00004167"/>
    </source>
</evidence>
<evidence type="ECO:0000256" key="3">
    <source>
        <dbReference type="ARBA" id="ARBA00022475"/>
    </source>
</evidence>
<keyword evidence="2 9" id="KW-0813">Transport</keyword>
<dbReference type="eggNOG" id="COG1826">
    <property type="taxonomic scope" value="Bacteria"/>
</dbReference>
<dbReference type="STRING" id="1121362.A605_05685"/>
<keyword evidence="7 9" id="KW-0811">Translocation</keyword>
<dbReference type="InterPro" id="IPR003369">
    <property type="entry name" value="TatA/B/E"/>
</dbReference>
<sequence length="163" mass="17580">MFSSIGWGEIITLVVVGLIIIGPERLPGFIEDVRAAIFAARRAINNAKAELNGELGPEFDEFRRPLQQVAEWQRMGPRAALTRTLFDGDEEYLDTFDPKKMMEEDPQAASRPPRQGQPAQQPPTPAPPAQPGPSGPSGSGHDGPGTPRGNYAEGGGFSWADIT</sequence>
<keyword evidence="6 9" id="KW-1133">Transmembrane helix</keyword>
<comment type="subunit">
    <text evidence="9">The Tat system comprises two distinct complexes: a TatABC complex, containing multiple copies of TatA, TatB and TatC subunits, and a separate TatA complex, containing only TatA subunits. Substrates initially bind to the TatABC complex, which probably triggers association of the separate TatA complex to form the active translocon.</text>
</comment>
<comment type="similarity">
    <text evidence="9">Belongs to the TatB family.</text>
</comment>
<dbReference type="GO" id="GO:0043953">
    <property type="term" value="P:protein transport by the Tat complex"/>
    <property type="evidence" value="ECO:0007669"/>
    <property type="project" value="UniProtKB-UniRule"/>
</dbReference>
<feature type="region of interest" description="Disordered" evidence="10">
    <location>
        <begin position="92"/>
        <end position="163"/>
    </location>
</feature>
<evidence type="ECO:0000256" key="6">
    <source>
        <dbReference type="ARBA" id="ARBA00022989"/>
    </source>
</evidence>
<accession>M1NL68</accession>
<evidence type="ECO:0000256" key="9">
    <source>
        <dbReference type="HAMAP-Rule" id="MF_00237"/>
    </source>
</evidence>
<comment type="function">
    <text evidence="9">Part of the twin-arginine translocation (Tat) system that transports large folded proteins containing a characteristic twin-arginine motif in their signal peptide across membranes. Together with TatC, TatB is part of a receptor directly interacting with Tat signal peptides. TatB may form an oligomeric binding site that transiently accommodates folded Tat precursor proteins before their translocation.</text>
</comment>
<evidence type="ECO:0000313" key="12">
    <source>
        <dbReference type="Proteomes" id="UP000011723"/>
    </source>
</evidence>
<evidence type="ECO:0000256" key="5">
    <source>
        <dbReference type="ARBA" id="ARBA00022927"/>
    </source>
</evidence>
<evidence type="ECO:0000256" key="10">
    <source>
        <dbReference type="SAM" id="MobiDB-lite"/>
    </source>
</evidence>
<dbReference type="PRINTS" id="PR01506">
    <property type="entry name" value="TATBPROTEIN"/>
</dbReference>
<protein>
    <recommendedName>
        <fullName evidence="9">Sec-independent protein translocase protein TatB</fullName>
    </recommendedName>
</protein>
<evidence type="ECO:0000256" key="2">
    <source>
        <dbReference type="ARBA" id="ARBA00022448"/>
    </source>
</evidence>
<dbReference type="GO" id="GO:0008320">
    <property type="term" value="F:protein transmembrane transporter activity"/>
    <property type="evidence" value="ECO:0007669"/>
    <property type="project" value="UniProtKB-UniRule"/>
</dbReference>
<dbReference type="KEGG" id="chn:A605_05685"/>
<reference evidence="11 12" key="1">
    <citation type="journal article" date="2012" name="Stand. Genomic Sci.">
        <title>Genome sequence of the halotolerant bacterium Corynebacterium halotolerans type strain YIM 70093(T) (= DSM 44683(T)).</title>
        <authorList>
            <person name="Ruckert C."/>
            <person name="Albersmeier A."/>
            <person name="Al-Dilaimi A."/>
            <person name="Niehaus K."/>
            <person name="Szczepanowski R."/>
            <person name="Kalinowski J."/>
        </authorList>
    </citation>
    <scope>NUCLEOTIDE SEQUENCE [LARGE SCALE GENOMIC DNA]</scope>
    <source>
        <strain evidence="11">YIM 70093</strain>
    </source>
</reference>
<dbReference type="Gene3D" id="1.20.5.3310">
    <property type="match status" value="1"/>
</dbReference>
<dbReference type="EMBL" id="CP003697">
    <property type="protein sequence ID" value="AGF72143.1"/>
    <property type="molecule type" value="Genomic_DNA"/>
</dbReference>
<dbReference type="Proteomes" id="UP000011723">
    <property type="component" value="Chromosome"/>
</dbReference>
<dbReference type="Pfam" id="PF02416">
    <property type="entry name" value="TatA_B_E"/>
    <property type="match status" value="1"/>
</dbReference>
<keyword evidence="4 9" id="KW-0812">Transmembrane</keyword>